<protein>
    <submittedName>
        <fullName evidence="1">Uncharacterized protein</fullName>
    </submittedName>
</protein>
<evidence type="ECO:0000313" key="1">
    <source>
        <dbReference type="EMBL" id="KAH0459775.1"/>
    </source>
</evidence>
<sequence>MPNKGARMDDVVSTVTSDSLIVLHKKFHFPNDPLATISKRSDQACLPPPGYMTIYEISL</sequence>
<keyword evidence="2" id="KW-1185">Reference proteome</keyword>
<accession>A0AAV7GUN0</accession>
<evidence type="ECO:0000313" key="2">
    <source>
        <dbReference type="Proteomes" id="UP000775213"/>
    </source>
</evidence>
<proteinExistence type="predicted"/>
<gene>
    <name evidence="1" type="ORF">IEQ34_012589</name>
</gene>
<dbReference type="EMBL" id="JAGFBR010000011">
    <property type="protein sequence ID" value="KAH0459775.1"/>
    <property type="molecule type" value="Genomic_DNA"/>
</dbReference>
<dbReference type="AlphaFoldDB" id="A0AAV7GUN0"/>
<dbReference type="Proteomes" id="UP000775213">
    <property type="component" value="Unassembled WGS sequence"/>
</dbReference>
<organism evidence="1 2">
    <name type="scientific">Dendrobium chrysotoxum</name>
    <name type="common">Orchid</name>
    <dbReference type="NCBI Taxonomy" id="161865"/>
    <lineage>
        <taxon>Eukaryota</taxon>
        <taxon>Viridiplantae</taxon>
        <taxon>Streptophyta</taxon>
        <taxon>Embryophyta</taxon>
        <taxon>Tracheophyta</taxon>
        <taxon>Spermatophyta</taxon>
        <taxon>Magnoliopsida</taxon>
        <taxon>Liliopsida</taxon>
        <taxon>Asparagales</taxon>
        <taxon>Orchidaceae</taxon>
        <taxon>Epidendroideae</taxon>
        <taxon>Malaxideae</taxon>
        <taxon>Dendrobiinae</taxon>
        <taxon>Dendrobium</taxon>
    </lineage>
</organism>
<reference evidence="1 2" key="1">
    <citation type="journal article" date="2021" name="Hortic Res">
        <title>Chromosome-scale assembly of the Dendrobium chrysotoxum genome enhances the understanding of orchid evolution.</title>
        <authorList>
            <person name="Zhang Y."/>
            <person name="Zhang G.Q."/>
            <person name="Zhang D."/>
            <person name="Liu X.D."/>
            <person name="Xu X.Y."/>
            <person name="Sun W.H."/>
            <person name="Yu X."/>
            <person name="Zhu X."/>
            <person name="Wang Z.W."/>
            <person name="Zhao X."/>
            <person name="Zhong W.Y."/>
            <person name="Chen H."/>
            <person name="Yin W.L."/>
            <person name="Huang T."/>
            <person name="Niu S.C."/>
            <person name="Liu Z.J."/>
        </authorList>
    </citation>
    <scope>NUCLEOTIDE SEQUENCE [LARGE SCALE GENOMIC DNA]</scope>
    <source>
        <strain evidence="1">Lindl</strain>
    </source>
</reference>
<comment type="caution">
    <text evidence="1">The sequence shown here is derived from an EMBL/GenBank/DDBJ whole genome shotgun (WGS) entry which is preliminary data.</text>
</comment>
<name>A0AAV7GUN0_DENCH</name>